<keyword evidence="2" id="KW-1185">Reference proteome</keyword>
<organism evidence="1 2">
    <name type="scientific">Irpex rosettiformis</name>
    <dbReference type="NCBI Taxonomy" id="378272"/>
    <lineage>
        <taxon>Eukaryota</taxon>
        <taxon>Fungi</taxon>
        <taxon>Dikarya</taxon>
        <taxon>Basidiomycota</taxon>
        <taxon>Agaricomycotina</taxon>
        <taxon>Agaricomycetes</taxon>
        <taxon>Polyporales</taxon>
        <taxon>Irpicaceae</taxon>
        <taxon>Irpex</taxon>
    </lineage>
</organism>
<protein>
    <submittedName>
        <fullName evidence="1">NADP-dependent oxidoreductase domain-containing protein</fullName>
    </submittedName>
</protein>
<evidence type="ECO:0000313" key="2">
    <source>
        <dbReference type="Proteomes" id="UP001055072"/>
    </source>
</evidence>
<evidence type="ECO:0000313" key="1">
    <source>
        <dbReference type="EMBL" id="KAI0092051.1"/>
    </source>
</evidence>
<proteinExistence type="predicted"/>
<gene>
    <name evidence="1" type="ORF">BDY19DRAFT_1027971</name>
</gene>
<dbReference type="Proteomes" id="UP001055072">
    <property type="component" value="Unassembled WGS sequence"/>
</dbReference>
<name>A0ACB8UCZ9_9APHY</name>
<dbReference type="EMBL" id="MU274904">
    <property type="protein sequence ID" value="KAI0092051.1"/>
    <property type="molecule type" value="Genomic_DNA"/>
</dbReference>
<reference evidence="1" key="1">
    <citation type="journal article" date="2021" name="Environ. Microbiol.">
        <title>Gene family expansions and transcriptome signatures uncover fungal adaptations to wood decay.</title>
        <authorList>
            <person name="Hage H."/>
            <person name="Miyauchi S."/>
            <person name="Viragh M."/>
            <person name="Drula E."/>
            <person name="Min B."/>
            <person name="Chaduli D."/>
            <person name="Navarro D."/>
            <person name="Favel A."/>
            <person name="Norest M."/>
            <person name="Lesage-Meessen L."/>
            <person name="Balint B."/>
            <person name="Merenyi Z."/>
            <person name="de Eugenio L."/>
            <person name="Morin E."/>
            <person name="Martinez A.T."/>
            <person name="Baldrian P."/>
            <person name="Stursova M."/>
            <person name="Martinez M.J."/>
            <person name="Novotny C."/>
            <person name="Magnuson J.K."/>
            <person name="Spatafora J.W."/>
            <person name="Maurice S."/>
            <person name="Pangilinan J."/>
            <person name="Andreopoulos W."/>
            <person name="LaButti K."/>
            <person name="Hundley H."/>
            <person name="Na H."/>
            <person name="Kuo A."/>
            <person name="Barry K."/>
            <person name="Lipzen A."/>
            <person name="Henrissat B."/>
            <person name="Riley R."/>
            <person name="Ahrendt S."/>
            <person name="Nagy L.G."/>
            <person name="Grigoriev I.V."/>
            <person name="Martin F."/>
            <person name="Rosso M.N."/>
        </authorList>
    </citation>
    <scope>NUCLEOTIDE SEQUENCE</scope>
    <source>
        <strain evidence="1">CBS 384.51</strain>
    </source>
</reference>
<accession>A0ACB8UCZ9</accession>
<sequence>MTQIPKFKLNNGVEIPAIGTGSWSGLTQEEHDKAQVWLHTALQAGFRHIDTALGYGTEPAASRAIKQAGIPREEIWITTKLPWHHPEREEESINTSLKNLDTDYVDLWLLHWPQTIDGTDESGISRDERGIVKTRDYPFTKTWAAMENIYLNSKKAKAIGVSNFSVKNLEILLKEARIVPAVNQVELHPYLAQEDLLQYCKEKGIVVTAYTPTGYATVRSDPFIGELAAKYKVTPAQVILAWHIARGVVVVPASHNPEHQKENINLPTLDPEDVKRISSLDKNQRLCNKPDETGTVFGWTMEQLGW</sequence>
<comment type="caution">
    <text evidence="1">The sequence shown here is derived from an EMBL/GenBank/DDBJ whole genome shotgun (WGS) entry which is preliminary data.</text>
</comment>